<comment type="caution">
    <text evidence="2">The sequence shown here is derived from an EMBL/GenBank/DDBJ whole genome shotgun (WGS) entry which is preliminary data.</text>
</comment>
<evidence type="ECO:0008006" key="4">
    <source>
        <dbReference type="Google" id="ProtNLM"/>
    </source>
</evidence>
<keyword evidence="3" id="KW-1185">Reference proteome</keyword>
<dbReference type="RefSeq" id="WP_266058844.1">
    <property type="nucleotide sequence ID" value="NZ_JAPFQN010000015.1"/>
</dbReference>
<keyword evidence="1" id="KW-0812">Transmembrane</keyword>
<protein>
    <recommendedName>
        <fullName evidence="4">Ig-like domain-containing protein</fullName>
    </recommendedName>
</protein>
<accession>A0ABT3RWI0</accession>
<dbReference type="Proteomes" id="UP001209885">
    <property type="component" value="Unassembled WGS sequence"/>
</dbReference>
<feature type="transmembrane region" description="Helical" evidence="1">
    <location>
        <begin position="20"/>
        <end position="41"/>
    </location>
</feature>
<sequence>MNSFTDSVGETRCLNRYISIFCKGFSNVVVVTSLLLMMIPLKGFAVESDLSSSTSYLFSLESNDKYYGDIEVLNLLNIDPNIYTDYVNKAYSQSVSHQTQFDPTSISNINFLFEAWVSTDKPDYVPGEYVTVRGGGFQPGETVSLYFEEDQAVHAPYTYYAVADSYGEILNDEYLIEQHDLGVTFTLTATGGTSGITATTIFTDAGQPAADLDQIRNGAFDAPSDTAAWVNGNAGAENAHFAEGMSIAYRVKMINMDSGEVVHLTLGYDAIESGTYAIDYLTDYDRLEPHLLAFLHDKEEIDPSKDYPQYDLWPLGEVPDDLHPIPMPPGSNLDPLVAIQQNSFNIVSAAGAANMAMWNGDITNISYPNQANLNGPTSEQQITITFTVGNDPSQVVVLAFGGHIASRLDWGYDDDGKPKSAGGISGSPYHMRLKDWNLNNLGNQDRSLKAAAVVPPPECDLDGPASVCEGSTNVYTVTPIGAVNPTYVWNIVNNTSGASFSPMPGANDNMATVDAGTSGGSYTVKVTINSEFGSTICTYPVTVIPSPDIQTTNLEDCEVDATGAATFNLNNGVTDAGGGALTFHASLSDAQAGAPTLPTPDSYSVNIGQETIWVRSETAEGCYGTGSFTIDVYDNPDLVLNPQTSCEDGQTGSYTFALTDAVMVNEADGGQVTYY</sequence>
<organism evidence="2 3">
    <name type="scientific">Mangrovivirga halotolerans</name>
    <dbReference type="NCBI Taxonomy" id="2993936"/>
    <lineage>
        <taxon>Bacteria</taxon>
        <taxon>Pseudomonadati</taxon>
        <taxon>Bacteroidota</taxon>
        <taxon>Cytophagia</taxon>
        <taxon>Cytophagales</taxon>
        <taxon>Mangrovivirgaceae</taxon>
        <taxon>Mangrovivirga</taxon>
    </lineage>
</organism>
<dbReference type="EMBL" id="JAPFQN010000015">
    <property type="protein sequence ID" value="MCX2746132.1"/>
    <property type="molecule type" value="Genomic_DNA"/>
</dbReference>
<evidence type="ECO:0000256" key="1">
    <source>
        <dbReference type="SAM" id="Phobius"/>
    </source>
</evidence>
<keyword evidence="1" id="KW-0472">Membrane</keyword>
<feature type="non-terminal residue" evidence="2">
    <location>
        <position position="675"/>
    </location>
</feature>
<gene>
    <name evidence="2" type="ORF">OO013_19795</name>
</gene>
<evidence type="ECO:0000313" key="2">
    <source>
        <dbReference type="EMBL" id="MCX2746132.1"/>
    </source>
</evidence>
<evidence type="ECO:0000313" key="3">
    <source>
        <dbReference type="Proteomes" id="UP001209885"/>
    </source>
</evidence>
<reference evidence="2 3" key="1">
    <citation type="submission" date="2022-11" db="EMBL/GenBank/DDBJ databases">
        <title>The characterization of three novel Bacteroidetes species and genomic analysis of their roles in tidal elemental geochemical cycles.</title>
        <authorList>
            <person name="Ma K."/>
        </authorList>
    </citation>
    <scope>NUCLEOTIDE SEQUENCE [LARGE SCALE GENOMIC DNA]</scope>
    <source>
        <strain evidence="2 3">M17</strain>
    </source>
</reference>
<keyword evidence="1" id="KW-1133">Transmembrane helix</keyword>
<name>A0ABT3RWI0_9BACT</name>
<proteinExistence type="predicted"/>